<dbReference type="Proteomes" id="UP001190700">
    <property type="component" value="Unassembled WGS sequence"/>
</dbReference>
<evidence type="ECO:0000313" key="2">
    <source>
        <dbReference type="EMBL" id="KAK3272952.1"/>
    </source>
</evidence>
<evidence type="ECO:0000313" key="3">
    <source>
        <dbReference type="Proteomes" id="UP001190700"/>
    </source>
</evidence>
<sequence>MVGSTDSPEPGDPGLLPSGRSSLVVAVSPPKSTTTLEMEMLRQQMRNEQEAHEEAMKTQAAARMQQDLQTQLLAEQIVALRADVAKALAEKEEATSSTTSTGDAELEKLKKLPYCPYAEVNPFLTRPDTLTDGMPKLLDLHVTRPTRH</sequence>
<name>A0AAE0G7S7_9CHLO</name>
<proteinExistence type="predicted"/>
<dbReference type="EMBL" id="LGRX02008699">
    <property type="protein sequence ID" value="KAK3272952.1"/>
    <property type="molecule type" value="Genomic_DNA"/>
</dbReference>
<organism evidence="2 3">
    <name type="scientific">Cymbomonas tetramitiformis</name>
    <dbReference type="NCBI Taxonomy" id="36881"/>
    <lineage>
        <taxon>Eukaryota</taxon>
        <taxon>Viridiplantae</taxon>
        <taxon>Chlorophyta</taxon>
        <taxon>Pyramimonadophyceae</taxon>
        <taxon>Pyramimonadales</taxon>
        <taxon>Pyramimonadaceae</taxon>
        <taxon>Cymbomonas</taxon>
    </lineage>
</organism>
<reference evidence="2 3" key="1">
    <citation type="journal article" date="2015" name="Genome Biol. Evol.">
        <title>Comparative Genomics of a Bacterivorous Green Alga Reveals Evolutionary Causalities and Consequences of Phago-Mixotrophic Mode of Nutrition.</title>
        <authorList>
            <person name="Burns J.A."/>
            <person name="Paasch A."/>
            <person name="Narechania A."/>
            <person name="Kim E."/>
        </authorList>
    </citation>
    <scope>NUCLEOTIDE SEQUENCE [LARGE SCALE GENOMIC DNA]</scope>
    <source>
        <strain evidence="2 3">PLY_AMNH</strain>
    </source>
</reference>
<feature type="region of interest" description="Disordered" evidence="1">
    <location>
        <begin position="1"/>
        <end position="33"/>
    </location>
</feature>
<accession>A0AAE0G7S7</accession>
<gene>
    <name evidence="2" type="ORF">CYMTET_18780</name>
</gene>
<dbReference type="AlphaFoldDB" id="A0AAE0G7S7"/>
<evidence type="ECO:0000256" key="1">
    <source>
        <dbReference type="SAM" id="MobiDB-lite"/>
    </source>
</evidence>
<keyword evidence="3" id="KW-1185">Reference proteome</keyword>
<protein>
    <submittedName>
        <fullName evidence="2">Uncharacterized protein</fullName>
    </submittedName>
</protein>
<comment type="caution">
    <text evidence="2">The sequence shown here is derived from an EMBL/GenBank/DDBJ whole genome shotgun (WGS) entry which is preliminary data.</text>
</comment>